<dbReference type="Proteomes" id="UP001324634">
    <property type="component" value="Chromosome"/>
</dbReference>
<dbReference type="InterPro" id="IPR001173">
    <property type="entry name" value="Glyco_trans_2-like"/>
</dbReference>
<proteinExistence type="inferred from homology"/>
<dbReference type="PANTHER" id="PTHR43398:SF1">
    <property type="entry name" value="DOLICHOL-PHOSPHATE MANNOSYLTRANSFERASE SUBUNIT 1"/>
    <property type="match status" value="1"/>
</dbReference>
<keyword evidence="3" id="KW-0808">Transferase</keyword>
<dbReference type="KEGG" id="psti:SOO65_01705"/>
<dbReference type="GO" id="GO:0004582">
    <property type="term" value="F:dolichyl-phosphate beta-D-mannosyltransferase activity"/>
    <property type="evidence" value="ECO:0007669"/>
    <property type="project" value="InterPro"/>
</dbReference>
<dbReference type="InterPro" id="IPR039528">
    <property type="entry name" value="DPM1-like"/>
</dbReference>
<dbReference type="CDD" id="cd06442">
    <property type="entry name" value="DPM1_like"/>
    <property type="match status" value="1"/>
</dbReference>
<dbReference type="GO" id="GO:0016020">
    <property type="term" value="C:membrane"/>
    <property type="evidence" value="ECO:0007669"/>
    <property type="project" value="GOC"/>
</dbReference>
<evidence type="ECO:0000256" key="2">
    <source>
        <dbReference type="ARBA" id="ARBA00022676"/>
    </source>
</evidence>
<evidence type="ECO:0000256" key="3">
    <source>
        <dbReference type="ARBA" id="ARBA00022679"/>
    </source>
</evidence>
<gene>
    <name evidence="5" type="ORF">SOO65_01705</name>
</gene>
<name>A0AAX4HR77_9BACT</name>
<reference evidence="5 6" key="1">
    <citation type="submission" date="2023-11" db="EMBL/GenBank/DDBJ databases">
        <title>Peredibacter starrii A3.12.</title>
        <authorList>
            <person name="Mitchell R.J."/>
        </authorList>
    </citation>
    <scope>NUCLEOTIDE SEQUENCE [LARGE SCALE GENOMIC DNA]</scope>
    <source>
        <strain evidence="5 6">A3.12</strain>
    </source>
</reference>
<dbReference type="Gene3D" id="3.90.550.10">
    <property type="entry name" value="Spore Coat Polysaccharide Biosynthesis Protein SpsA, Chain A"/>
    <property type="match status" value="1"/>
</dbReference>
<evidence type="ECO:0000313" key="6">
    <source>
        <dbReference type="Proteomes" id="UP001324634"/>
    </source>
</evidence>
<sequence length="242" mass="27453">MISLDKAVVIIPTYNEIANIEKMLETLDRLHPSLNVLIIDDGSPDGTAKLIKNFQQKKANLHLIERSGKLGLGTAYIRGFRWALEQNFEAVITMDCDFSHDPEAIPEFTNKLGQYDLAVGSRYIGGIRIMNWPMQRLLLSYFASIYARVITGIPFSDSTGGFNGYSRKALQSLNLDKIFSIGYAFQIELKYKVWSQGLPCLEVPITFYERTVGKSKMSRKIIVEAVINVFRLRFKKMLGTLQ</sequence>
<dbReference type="Pfam" id="PF00535">
    <property type="entry name" value="Glycos_transf_2"/>
    <property type="match status" value="1"/>
</dbReference>
<keyword evidence="2" id="KW-0328">Glycosyltransferase</keyword>
<organism evidence="5 6">
    <name type="scientific">Peredibacter starrii</name>
    <dbReference type="NCBI Taxonomy" id="28202"/>
    <lineage>
        <taxon>Bacteria</taxon>
        <taxon>Pseudomonadati</taxon>
        <taxon>Bdellovibrionota</taxon>
        <taxon>Bacteriovoracia</taxon>
        <taxon>Bacteriovoracales</taxon>
        <taxon>Bacteriovoracaceae</taxon>
        <taxon>Peredibacter</taxon>
    </lineage>
</organism>
<comment type="similarity">
    <text evidence="1">Belongs to the glycosyltransferase 2 family.</text>
</comment>
<dbReference type="InterPro" id="IPR029044">
    <property type="entry name" value="Nucleotide-diphossugar_trans"/>
</dbReference>
<evidence type="ECO:0000256" key="1">
    <source>
        <dbReference type="ARBA" id="ARBA00006739"/>
    </source>
</evidence>
<evidence type="ECO:0000259" key="4">
    <source>
        <dbReference type="Pfam" id="PF00535"/>
    </source>
</evidence>
<evidence type="ECO:0000313" key="5">
    <source>
        <dbReference type="EMBL" id="WPU65454.1"/>
    </source>
</evidence>
<feature type="domain" description="Glycosyltransferase 2-like" evidence="4">
    <location>
        <begin position="9"/>
        <end position="171"/>
    </location>
</feature>
<dbReference type="FunFam" id="3.90.550.10:FF:000122">
    <property type="entry name" value="Dolichol-phosphate mannosyltransferase subunit 1"/>
    <property type="match status" value="1"/>
</dbReference>
<keyword evidence="6" id="KW-1185">Reference proteome</keyword>
<dbReference type="PANTHER" id="PTHR43398">
    <property type="entry name" value="DOLICHOL-PHOSPHATE MANNOSYLTRANSFERASE SUBUNIT 1"/>
    <property type="match status" value="1"/>
</dbReference>
<dbReference type="GO" id="GO:0009247">
    <property type="term" value="P:glycolipid biosynthetic process"/>
    <property type="evidence" value="ECO:0007669"/>
    <property type="project" value="TreeGrafter"/>
</dbReference>
<dbReference type="SUPFAM" id="SSF53448">
    <property type="entry name" value="Nucleotide-diphospho-sugar transferases"/>
    <property type="match status" value="1"/>
</dbReference>
<protein>
    <submittedName>
        <fullName evidence="5">Polyprenol monophosphomannose synthase</fullName>
    </submittedName>
</protein>
<dbReference type="AlphaFoldDB" id="A0AAX4HR77"/>
<dbReference type="EMBL" id="CP139487">
    <property type="protein sequence ID" value="WPU65454.1"/>
    <property type="molecule type" value="Genomic_DNA"/>
</dbReference>
<accession>A0AAX4HR77</accession>